<dbReference type="InterPro" id="IPR041682">
    <property type="entry name" value="AAA_14"/>
</dbReference>
<dbReference type="Proteomes" id="UP000484885">
    <property type="component" value="Unassembled WGS sequence"/>
</dbReference>
<dbReference type="InterPro" id="IPR025420">
    <property type="entry name" value="DUF4143"/>
</dbReference>
<dbReference type="AlphaFoldDB" id="A0A845VIN0"/>
<keyword evidence="3" id="KW-0547">Nucleotide-binding</keyword>
<comment type="caution">
    <text evidence="3">The sequence shown here is derived from an EMBL/GenBank/DDBJ whole genome shotgun (WGS) entry which is preliminary data.</text>
</comment>
<feature type="domain" description="DUF4143" evidence="2">
    <location>
        <begin position="196"/>
        <end position="374"/>
    </location>
</feature>
<gene>
    <name evidence="3" type="ORF">G3I74_14960</name>
</gene>
<evidence type="ECO:0000313" key="4">
    <source>
        <dbReference type="Proteomes" id="UP000484885"/>
    </source>
</evidence>
<evidence type="ECO:0000259" key="1">
    <source>
        <dbReference type="Pfam" id="PF13173"/>
    </source>
</evidence>
<dbReference type="EMBL" id="JAAGSC010000044">
    <property type="protein sequence ID" value="NDY97029.1"/>
    <property type="molecule type" value="Genomic_DNA"/>
</dbReference>
<feature type="domain" description="AAA" evidence="1">
    <location>
        <begin position="22"/>
        <end position="131"/>
    </location>
</feature>
<dbReference type="Pfam" id="PF13635">
    <property type="entry name" value="DUF4143"/>
    <property type="match status" value="1"/>
</dbReference>
<dbReference type="SUPFAM" id="SSF52540">
    <property type="entry name" value="P-loop containing nucleoside triphosphate hydrolases"/>
    <property type="match status" value="1"/>
</dbReference>
<name>A0A845VIN0_9GAMM</name>
<evidence type="ECO:0000259" key="2">
    <source>
        <dbReference type="Pfam" id="PF13635"/>
    </source>
</evidence>
<reference evidence="3 4" key="1">
    <citation type="submission" date="2020-02" db="EMBL/GenBank/DDBJ databases">
        <authorList>
            <person name="Zhang X.-Y."/>
        </authorList>
    </citation>
    <scope>NUCLEOTIDE SEQUENCE [LARGE SCALE GENOMIC DNA]</scope>
    <source>
        <strain evidence="3 4">C33</strain>
    </source>
</reference>
<dbReference type="RefSeq" id="WP_164212402.1">
    <property type="nucleotide sequence ID" value="NZ_JAAGSC010000044.1"/>
</dbReference>
<keyword evidence="3" id="KW-0067">ATP-binding</keyword>
<dbReference type="Pfam" id="PF13173">
    <property type="entry name" value="AAA_14"/>
    <property type="match status" value="1"/>
</dbReference>
<dbReference type="PANTHER" id="PTHR43566">
    <property type="entry name" value="CONSERVED PROTEIN"/>
    <property type="match status" value="1"/>
</dbReference>
<dbReference type="GO" id="GO:0005524">
    <property type="term" value="F:ATP binding"/>
    <property type="evidence" value="ECO:0007669"/>
    <property type="project" value="UniProtKB-KW"/>
</dbReference>
<dbReference type="PANTHER" id="PTHR43566:SF2">
    <property type="entry name" value="DUF4143 DOMAIN-CONTAINING PROTEIN"/>
    <property type="match status" value="1"/>
</dbReference>
<accession>A0A845VIN0</accession>
<keyword evidence="4" id="KW-1185">Reference proteome</keyword>
<organism evidence="3 4">
    <name type="scientific">Wenzhouxiangella limi</name>
    <dbReference type="NCBI Taxonomy" id="2707351"/>
    <lineage>
        <taxon>Bacteria</taxon>
        <taxon>Pseudomonadati</taxon>
        <taxon>Pseudomonadota</taxon>
        <taxon>Gammaproteobacteria</taxon>
        <taxon>Chromatiales</taxon>
        <taxon>Wenzhouxiangellaceae</taxon>
        <taxon>Wenzhouxiangella</taxon>
    </lineage>
</organism>
<evidence type="ECO:0000313" key="3">
    <source>
        <dbReference type="EMBL" id="NDY97029.1"/>
    </source>
</evidence>
<sequence length="425" mass="46623">MNTHYLKRIVDRELDELLPQLPAISLEGPKGVGKTETARRRANTINELDDPAQRAIAEADPLRLLSGQPPILIDEWQRVPASWDIVRRAVDAACPPSRFLLTSSASPATAPSHSGAGRIVTVRMRPLSLAERKLTQPTVSMGELLLGKRPGLDGSCQTGLEDYVAEIVQSGLPGLRGYSGRALRAQLDGYLHRIIERDFKEQGLTVRRPETLRRWLIAYAAATATSASFEAIRDAATSGEGDKPAKTTTQPWHDALARLWVLDPVPAWLPTQNELNRLAQAPKHHLADPALAVRLLGLDADGLLEGSETGPRVARGGSLLGRLFESLVTLSLRVYAQANEAQVRHLRLHGGQREIDLIIERPDRRVLALEVKLSRTVGDDDVRQLLWLRDQIGDQLLDALVVHTGPQAYRRRDGIGVVPAALLTA</sequence>
<proteinExistence type="predicted"/>
<protein>
    <submittedName>
        <fullName evidence="3">ATP-binding protein</fullName>
    </submittedName>
</protein>
<dbReference type="InterPro" id="IPR027417">
    <property type="entry name" value="P-loop_NTPase"/>
</dbReference>